<dbReference type="CDD" id="cd01316">
    <property type="entry name" value="CAD_DHOase"/>
    <property type="match status" value="1"/>
</dbReference>
<dbReference type="FunFam" id="3.40.50.20:FF:000002">
    <property type="entry name" value="Carbamoyl-phosphate synthase large chain"/>
    <property type="match status" value="1"/>
</dbReference>
<comment type="catalytic activity">
    <reaction evidence="26">
        <text>hydrogencarbonate + L-glutamine + 2 ATP + H2O = carbamoyl phosphate + L-glutamate + 2 ADP + phosphate + 2 H(+)</text>
        <dbReference type="Rhea" id="RHEA:18633"/>
        <dbReference type="ChEBI" id="CHEBI:15377"/>
        <dbReference type="ChEBI" id="CHEBI:15378"/>
        <dbReference type="ChEBI" id="CHEBI:17544"/>
        <dbReference type="ChEBI" id="CHEBI:29985"/>
        <dbReference type="ChEBI" id="CHEBI:30616"/>
        <dbReference type="ChEBI" id="CHEBI:43474"/>
        <dbReference type="ChEBI" id="CHEBI:58228"/>
        <dbReference type="ChEBI" id="CHEBI:58359"/>
        <dbReference type="ChEBI" id="CHEBI:456216"/>
        <dbReference type="EC" id="6.3.5.5"/>
    </reaction>
</comment>
<dbReference type="CDD" id="cd01423">
    <property type="entry name" value="MGS_CPS_I_III"/>
    <property type="match status" value="1"/>
</dbReference>
<dbReference type="FunFam" id="3.40.50.880:FF:000006">
    <property type="entry name" value="Carbamoyl-phosphate synthase 1, mitochondrial"/>
    <property type="match status" value="1"/>
</dbReference>
<evidence type="ECO:0000256" key="23">
    <source>
        <dbReference type="ARBA" id="ARBA00043998"/>
    </source>
</evidence>
<dbReference type="EC" id="6.3.4.16" evidence="33"/>
<dbReference type="FunFam" id="3.40.50.1370:FF:000002">
    <property type="entry name" value="Aspartate carbamoyltransferase 2"/>
    <property type="match status" value="1"/>
</dbReference>
<dbReference type="SUPFAM" id="SSF52021">
    <property type="entry name" value="Carbamoyl phosphate synthetase, small subunit N-terminal domain"/>
    <property type="match status" value="1"/>
</dbReference>
<dbReference type="Pfam" id="PF00185">
    <property type="entry name" value="OTCace"/>
    <property type="match status" value="1"/>
</dbReference>
<dbReference type="Gene3D" id="3.50.30.20">
    <property type="entry name" value="Carbamoyl-phosphate synthase small subunit, N-terminal domain"/>
    <property type="match status" value="1"/>
</dbReference>
<comment type="similarity">
    <text evidence="20">In the 3rd section; belongs to the metallo-dependent hydrolases superfamily. DHOase family. CAD subfamily.</text>
</comment>
<dbReference type="InterPro" id="IPR036901">
    <property type="entry name" value="Asp/Orn_carbamoylTrfase_sf"/>
</dbReference>
<evidence type="ECO:0000256" key="4">
    <source>
        <dbReference type="ARBA" id="ARBA00004852"/>
    </source>
</evidence>
<dbReference type="Gene3D" id="3.40.50.880">
    <property type="match status" value="1"/>
</dbReference>
<evidence type="ECO:0000256" key="3">
    <source>
        <dbReference type="ARBA" id="ARBA00004812"/>
    </source>
</evidence>
<dbReference type="Gene3D" id="3.40.50.1380">
    <property type="entry name" value="Methylglyoxal synthase-like domain"/>
    <property type="match status" value="1"/>
</dbReference>
<comment type="pathway">
    <text evidence="4">Pyrimidine metabolism; UMP biosynthesis via de novo pathway; (S)-dihydroorotate from bicarbonate: step 2/3.</text>
</comment>
<comment type="catalytic activity">
    <reaction evidence="25">
        <text>(S)-dihydroorotate + H2O = N-carbamoyl-L-aspartate + H(+)</text>
        <dbReference type="Rhea" id="RHEA:24296"/>
        <dbReference type="ChEBI" id="CHEBI:15377"/>
        <dbReference type="ChEBI" id="CHEBI:15378"/>
        <dbReference type="ChEBI" id="CHEBI:30864"/>
        <dbReference type="ChEBI" id="CHEBI:32814"/>
        <dbReference type="EC" id="3.5.2.3"/>
    </reaction>
</comment>
<keyword evidence="12" id="KW-0677">Repeat</keyword>
<dbReference type="CTD" id="8233296"/>
<evidence type="ECO:0000256" key="2">
    <source>
        <dbReference type="ARBA" id="ARBA00004496"/>
    </source>
</evidence>
<keyword evidence="14 33" id="KW-0378">Hydrolase</keyword>
<dbReference type="SUPFAM" id="SSF51338">
    <property type="entry name" value="Composite domain of metallo-dependent hydrolases"/>
    <property type="match status" value="1"/>
</dbReference>
<evidence type="ECO:0000256" key="14">
    <source>
        <dbReference type="ARBA" id="ARBA00022801"/>
    </source>
</evidence>
<comment type="similarity">
    <text evidence="23">In the 2nd section; belongs to the CarB family.</text>
</comment>
<evidence type="ECO:0000256" key="26">
    <source>
        <dbReference type="ARBA" id="ARBA00048816"/>
    </source>
</evidence>
<dbReference type="GO" id="GO:0006526">
    <property type="term" value="P:L-arginine biosynthetic process"/>
    <property type="evidence" value="ECO:0007669"/>
    <property type="project" value="TreeGrafter"/>
</dbReference>
<dbReference type="Proteomes" id="UP000009046">
    <property type="component" value="Unassembled WGS sequence"/>
</dbReference>
<dbReference type="GO" id="GO:0004087">
    <property type="term" value="F:carbamoyl-phosphate synthase (ammonia) activity"/>
    <property type="evidence" value="ECO:0007669"/>
    <property type="project" value="UniProtKB-EC"/>
</dbReference>
<evidence type="ECO:0000256" key="21">
    <source>
        <dbReference type="ARBA" id="ARBA00043979"/>
    </source>
</evidence>
<evidence type="ECO:0000256" key="19">
    <source>
        <dbReference type="ARBA" id="ARBA00023268"/>
    </source>
</evidence>
<dbReference type="PROSITE" id="PS51855">
    <property type="entry name" value="MGS"/>
    <property type="match status" value="1"/>
</dbReference>
<evidence type="ECO:0000256" key="25">
    <source>
        <dbReference type="ARBA" id="ARBA00048492"/>
    </source>
</evidence>
<evidence type="ECO:0000256" key="18">
    <source>
        <dbReference type="ARBA" id="ARBA00022975"/>
    </source>
</evidence>
<reference evidence="34" key="3">
    <citation type="submission" date="2020-05" db="UniProtKB">
        <authorList>
            <consortium name="EnsemblMetazoa"/>
        </authorList>
    </citation>
    <scope>IDENTIFICATION</scope>
    <source>
        <strain evidence="34">USDA</strain>
    </source>
</reference>
<dbReference type="CDD" id="cd01744">
    <property type="entry name" value="GATase1_CPSase"/>
    <property type="match status" value="1"/>
</dbReference>
<keyword evidence="13 30" id="KW-0547">Nucleotide-binding</keyword>
<dbReference type="NCBIfam" id="NF003671">
    <property type="entry name" value="PRK05294.1"/>
    <property type="match status" value="1"/>
</dbReference>
<dbReference type="InterPro" id="IPR006130">
    <property type="entry name" value="Asp/Orn_carbamoylTrfase"/>
</dbReference>
<proteinExistence type="inferred from homology"/>
<keyword evidence="11" id="KW-0479">Metal-binding</keyword>
<feature type="domain" description="MGS-like" evidence="32">
    <location>
        <begin position="1326"/>
        <end position="1478"/>
    </location>
</feature>
<dbReference type="GO" id="GO:0006541">
    <property type="term" value="P:glutamine metabolic process"/>
    <property type="evidence" value="ECO:0007669"/>
    <property type="project" value="InterPro"/>
</dbReference>
<dbReference type="PRINTS" id="PR00098">
    <property type="entry name" value="CPSASE"/>
</dbReference>
<evidence type="ECO:0000256" key="10">
    <source>
        <dbReference type="ARBA" id="ARBA00022679"/>
    </source>
</evidence>
<dbReference type="EC" id="2.1.3.2" evidence="33"/>
<dbReference type="OrthoDB" id="434at2759"/>
<evidence type="ECO:0000256" key="12">
    <source>
        <dbReference type="ARBA" id="ARBA00022737"/>
    </source>
</evidence>
<dbReference type="HOGENOM" id="CLU_000513_2_0_1"/>
<evidence type="ECO:0000256" key="1">
    <source>
        <dbReference type="ARBA" id="ARBA00001947"/>
    </source>
</evidence>
<keyword evidence="6" id="KW-0963">Cytoplasm</keyword>
<dbReference type="FunFam" id="3.30.470.20:FF:000001">
    <property type="entry name" value="Carbamoyl-phosphate synthase large chain"/>
    <property type="match status" value="1"/>
</dbReference>
<dbReference type="GO" id="GO:0046872">
    <property type="term" value="F:metal ion binding"/>
    <property type="evidence" value="ECO:0007669"/>
    <property type="project" value="UniProtKB-KW"/>
</dbReference>
<evidence type="ECO:0000256" key="9">
    <source>
        <dbReference type="ARBA" id="ARBA00022598"/>
    </source>
</evidence>
<evidence type="ECO:0000256" key="28">
    <source>
        <dbReference type="ARBA" id="ARBA00049534"/>
    </source>
</evidence>
<dbReference type="InParanoid" id="E0V8W4"/>
<comment type="pathway">
    <text evidence="3">Pyrimidine metabolism; UMP biosynthesis via de novo pathway; (S)-dihydroorotate from bicarbonate: step 1/3.</text>
</comment>
<evidence type="ECO:0000256" key="8">
    <source>
        <dbReference type="ARBA" id="ARBA00022553"/>
    </source>
</evidence>
<evidence type="ECO:0000256" key="29">
    <source>
        <dbReference type="ARBA" id="ARBA00059164"/>
    </source>
</evidence>
<dbReference type="PROSITE" id="PS50975">
    <property type="entry name" value="ATP_GRASP"/>
    <property type="match status" value="2"/>
</dbReference>
<dbReference type="InterPro" id="IPR002195">
    <property type="entry name" value="Dihydroorotase_CS"/>
</dbReference>
<dbReference type="InterPro" id="IPR006274">
    <property type="entry name" value="CarbamoylP_synth_ssu"/>
</dbReference>
<evidence type="ECO:0000259" key="31">
    <source>
        <dbReference type="PROSITE" id="PS50975"/>
    </source>
</evidence>
<evidence type="ECO:0000256" key="13">
    <source>
        <dbReference type="ARBA" id="ARBA00022741"/>
    </source>
</evidence>
<protein>
    <submittedName>
        <fullName evidence="33 34">Carbamoyl-phosphate synthase, putative</fullName>
        <ecNumber evidence="33">2.1.3.2</ecNumber>
        <ecNumber evidence="33">3.5.2.3</ecNumber>
        <ecNumber evidence="33">6.3.4.16</ecNumber>
    </submittedName>
</protein>
<dbReference type="Pfam" id="PF12890">
    <property type="entry name" value="DHOase"/>
    <property type="match status" value="1"/>
</dbReference>
<dbReference type="STRING" id="121224.E0V8W4"/>
<dbReference type="GO" id="GO:0004070">
    <property type="term" value="F:aspartate carbamoyltransferase activity"/>
    <property type="evidence" value="ECO:0007669"/>
    <property type="project" value="UniProtKB-EC"/>
</dbReference>
<evidence type="ECO:0000313" key="33">
    <source>
        <dbReference type="EMBL" id="EEB09820.1"/>
    </source>
</evidence>
<dbReference type="Pfam" id="PF02786">
    <property type="entry name" value="CPSase_L_D2"/>
    <property type="match status" value="2"/>
</dbReference>
<accession>E0V8W4</accession>
<dbReference type="InterPro" id="IPR029062">
    <property type="entry name" value="Class_I_gatase-like"/>
</dbReference>
<dbReference type="GO" id="GO:0004088">
    <property type="term" value="F:carbamoyl-phosphate synthase (glutamine-hydrolyzing) activity"/>
    <property type="evidence" value="ECO:0007669"/>
    <property type="project" value="UniProtKB-EC"/>
</dbReference>
<dbReference type="EMBL" id="AAZO01000008">
    <property type="status" value="NOT_ANNOTATED_CDS"/>
    <property type="molecule type" value="Genomic_DNA"/>
</dbReference>
<keyword evidence="8" id="KW-0597">Phosphoprotein</keyword>
<evidence type="ECO:0000256" key="17">
    <source>
        <dbReference type="ARBA" id="ARBA00022962"/>
    </source>
</evidence>
<dbReference type="PRINTS" id="PR00099">
    <property type="entry name" value="CPSGATASE"/>
</dbReference>
<dbReference type="InterPro" id="IPR006132">
    <property type="entry name" value="Asp/Orn_carbamoyltranf_P-bd"/>
</dbReference>
<evidence type="ECO:0000259" key="32">
    <source>
        <dbReference type="PROSITE" id="PS51855"/>
    </source>
</evidence>
<dbReference type="PROSITE" id="PS00867">
    <property type="entry name" value="CPSASE_2"/>
    <property type="match status" value="2"/>
</dbReference>
<dbReference type="PRINTS" id="PR00100">
    <property type="entry name" value="AOTCASE"/>
</dbReference>
<dbReference type="Gene3D" id="1.10.1030.10">
    <property type="entry name" value="Carbamoyl-phosphate synthetase, large subunit oligomerisation domain"/>
    <property type="match status" value="1"/>
</dbReference>
<dbReference type="GO" id="GO:0004151">
    <property type="term" value="F:dihydroorotase activity"/>
    <property type="evidence" value="ECO:0007669"/>
    <property type="project" value="UniProtKB-EC"/>
</dbReference>
<dbReference type="Gene3D" id="3.20.20.140">
    <property type="entry name" value="Metal-dependent hydrolases"/>
    <property type="match status" value="1"/>
</dbReference>
<dbReference type="SMART" id="SM01096">
    <property type="entry name" value="CPSase_L_D3"/>
    <property type="match status" value="1"/>
</dbReference>
<dbReference type="Pfam" id="PF02729">
    <property type="entry name" value="OTCace_N"/>
    <property type="match status" value="1"/>
</dbReference>
<dbReference type="PANTHER" id="PTHR11405:SF5">
    <property type="entry name" value="CAD PROTEIN"/>
    <property type="match status" value="1"/>
</dbReference>
<dbReference type="SMART" id="SM00851">
    <property type="entry name" value="MGS"/>
    <property type="match status" value="1"/>
</dbReference>
<dbReference type="PROSITE" id="PS00483">
    <property type="entry name" value="DIHYDROOROTASE_2"/>
    <property type="match status" value="1"/>
</dbReference>
<dbReference type="NCBIfam" id="NF002032">
    <property type="entry name" value="PRK00856.1"/>
    <property type="match status" value="1"/>
</dbReference>
<dbReference type="SUPFAM" id="SSF53671">
    <property type="entry name" value="Aspartate/ornithine carbamoyltransferase"/>
    <property type="match status" value="1"/>
</dbReference>
<evidence type="ECO:0000256" key="5">
    <source>
        <dbReference type="ARBA" id="ARBA00004880"/>
    </source>
</evidence>
<dbReference type="SUPFAM" id="SSF48108">
    <property type="entry name" value="Carbamoyl phosphate synthetase, large subunit connection domain"/>
    <property type="match status" value="1"/>
</dbReference>
<dbReference type="PROSITE" id="PS51273">
    <property type="entry name" value="GATASE_TYPE_1"/>
    <property type="match status" value="1"/>
</dbReference>
<evidence type="ECO:0000256" key="24">
    <source>
        <dbReference type="ARBA" id="ARBA00047359"/>
    </source>
</evidence>
<name>E0V8W4_PEDHC</name>
<dbReference type="InterPro" id="IPR005479">
    <property type="entry name" value="CPAse_ATP-bd"/>
</dbReference>
<dbReference type="InterPro" id="IPR017926">
    <property type="entry name" value="GATASE"/>
</dbReference>
<comment type="catalytic activity">
    <reaction evidence="28">
        <text>L-glutamine + H2O = L-glutamate + NH4(+)</text>
        <dbReference type="Rhea" id="RHEA:15889"/>
        <dbReference type="ChEBI" id="CHEBI:15377"/>
        <dbReference type="ChEBI" id="CHEBI:28938"/>
        <dbReference type="ChEBI" id="CHEBI:29985"/>
        <dbReference type="ChEBI" id="CHEBI:58359"/>
        <dbReference type="EC" id="3.5.1.2"/>
    </reaction>
</comment>
<dbReference type="UniPathway" id="UPA00070">
    <property type="reaction ID" value="UER00115"/>
</dbReference>
<dbReference type="InterPro" id="IPR011607">
    <property type="entry name" value="MGS-like_dom"/>
</dbReference>
<dbReference type="NCBIfam" id="NF009475">
    <property type="entry name" value="PRK12838.1"/>
    <property type="match status" value="1"/>
</dbReference>
<comment type="catalytic activity">
    <reaction evidence="24">
        <text>hydrogencarbonate + NH4(+) + 2 ATP = carbamoyl phosphate + 2 ADP + phosphate + 2 H(+)</text>
        <dbReference type="Rhea" id="RHEA:18029"/>
        <dbReference type="ChEBI" id="CHEBI:15378"/>
        <dbReference type="ChEBI" id="CHEBI:17544"/>
        <dbReference type="ChEBI" id="CHEBI:28938"/>
        <dbReference type="ChEBI" id="CHEBI:30616"/>
        <dbReference type="ChEBI" id="CHEBI:43474"/>
        <dbReference type="ChEBI" id="CHEBI:58228"/>
        <dbReference type="ChEBI" id="CHEBI:456216"/>
        <dbReference type="EC" id="6.3.4.16"/>
    </reaction>
</comment>
<dbReference type="KEGG" id="phu:Phum_PHUM000420"/>
<evidence type="ECO:0000256" key="15">
    <source>
        <dbReference type="ARBA" id="ARBA00022833"/>
    </source>
</evidence>
<dbReference type="Gene3D" id="3.40.50.20">
    <property type="match status" value="2"/>
</dbReference>
<dbReference type="GeneID" id="8233296"/>
<reference evidence="33" key="2">
    <citation type="submission" date="2007-04" db="EMBL/GenBank/DDBJ databases">
        <title>The genome of the human body louse.</title>
        <authorList>
            <consortium name="The Human Body Louse Genome Consortium"/>
            <person name="Kirkness E."/>
            <person name="Walenz B."/>
            <person name="Hass B."/>
            <person name="Bruggner R."/>
            <person name="Strausberg R."/>
        </authorList>
    </citation>
    <scope>NUCLEOTIDE SEQUENCE</scope>
    <source>
        <strain evidence="33">USDA</strain>
    </source>
</reference>
<dbReference type="SMART" id="SM01097">
    <property type="entry name" value="CPSase_sm_chain"/>
    <property type="match status" value="1"/>
</dbReference>
<keyword evidence="16 30" id="KW-0067">ATP-binding</keyword>
<dbReference type="PROSITE" id="PS00866">
    <property type="entry name" value="CPSASE_1"/>
    <property type="match status" value="1"/>
</dbReference>
<evidence type="ECO:0000256" key="11">
    <source>
        <dbReference type="ARBA" id="ARBA00022723"/>
    </source>
</evidence>
<dbReference type="eggNOG" id="KOG0370">
    <property type="taxonomic scope" value="Eukaryota"/>
</dbReference>
<gene>
    <name evidence="34" type="primary">8233296</name>
    <name evidence="33" type="ORF">Phum_PHUM000420</name>
</gene>
<dbReference type="InterPro" id="IPR005480">
    <property type="entry name" value="CPSase_lsu_oligo"/>
</dbReference>
<dbReference type="OMA" id="WSPFNGK"/>
<dbReference type="EnsemblMetazoa" id="PHUM000420-RA">
    <property type="protein sequence ID" value="PHUM000420-PA"/>
    <property type="gene ID" value="PHUM000420"/>
</dbReference>
<dbReference type="FunFam" id="3.40.50.20:FF:000012">
    <property type="entry name" value="Carbamoyl-phosphate synthase 1, mitochondrial"/>
    <property type="match status" value="1"/>
</dbReference>
<dbReference type="InterPro" id="IPR016185">
    <property type="entry name" value="PreATP-grasp_dom_sf"/>
</dbReference>
<dbReference type="InterPro" id="IPR011059">
    <property type="entry name" value="Metal-dep_hydrolase_composite"/>
</dbReference>
<evidence type="ECO:0000256" key="27">
    <source>
        <dbReference type="ARBA" id="ARBA00048859"/>
    </source>
</evidence>
<dbReference type="Gene3D" id="3.40.50.1370">
    <property type="entry name" value="Aspartate/ornithine carbamoyltransferase"/>
    <property type="match status" value="2"/>
</dbReference>
<comment type="catalytic activity">
    <reaction evidence="27">
        <text>carbamoyl phosphate + L-aspartate = N-carbamoyl-L-aspartate + phosphate + H(+)</text>
        <dbReference type="Rhea" id="RHEA:20013"/>
        <dbReference type="ChEBI" id="CHEBI:15378"/>
        <dbReference type="ChEBI" id="CHEBI:29991"/>
        <dbReference type="ChEBI" id="CHEBI:32814"/>
        <dbReference type="ChEBI" id="CHEBI:43474"/>
        <dbReference type="ChEBI" id="CHEBI:58228"/>
        <dbReference type="EC" id="2.1.3.2"/>
    </reaction>
</comment>
<keyword evidence="35" id="KW-1185">Reference proteome</keyword>
<keyword evidence="7" id="KW-0021">Allosteric enzyme</keyword>
<dbReference type="FunFam" id="3.30.470.20:FF:000004">
    <property type="entry name" value="Carbamoyl-phosphate synthase (glutamine-hydrolyzing)"/>
    <property type="match status" value="1"/>
</dbReference>
<dbReference type="SUPFAM" id="SSF52317">
    <property type="entry name" value="Class I glutamine amidotransferase-like"/>
    <property type="match status" value="1"/>
</dbReference>
<dbReference type="InterPro" id="IPR006275">
    <property type="entry name" value="CPSase_lsu"/>
</dbReference>
<dbReference type="FunFam" id="3.30.1490.20:FF:000001">
    <property type="entry name" value="Carbamoyl-phosphate synthase large chain"/>
    <property type="match status" value="1"/>
</dbReference>
<dbReference type="InterPro" id="IPR058047">
    <property type="entry name" value="CPSase_preATP-grasp"/>
</dbReference>
<keyword evidence="18" id="KW-0665">Pyrimidine biosynthesis</keyword>
<dbReference type="GO" id="GO:0044205">
    <property type="term" value="P:'de novo' UMP biosynthetic process"/>
    <property type="evidence" value="ECO:0007669"/>
    <property type="project" value="UniProtKB-UniPathway"/>
</dbReference>
<dbReference type="SUPFAM" id="SSF56059">
    <property type="entry name" value="Glutathione synthetase ATP-binding domain-like"/>
    <property type="match status" value="2"/>
</dbReference>
<dbReference type="InterPro" id="IPR002474">
    <property type="entry name" value="CarbamoylP_synth_ssu_N"/>
</dbReference>
<dbReference type="InterPro" id="IPR013815">
    <property type="entry name" value="ATP_grasp_subdomain_1"/>
</dbReference>
<comment type="function">
    <text evidence="29">Multifunctional protein that encodes the first 3 enzymatic activities of the de novo pyrimidine pathway: carbamoylphosphate synthetase (CPSase; EC 6.3.5.5), aspartate transcarbamylase (ATCase; EC 2.1.3.2) and dihydroorotase (DHOase; EC 3.5.2.3). The CPSase-function is accomplished in 2 steps, by a glutamine-dependent amidotransferase activity (GATase) that binds and cleaves glutamine to produce ammonia, followed by an ammonium-dependent carbamoyl phosphate synthetase, which reacts with the ammonia, hydrogencarbonate and ATP to form carbamoyl phosphate. The endogenously produced carbamoyl phosphate is sequestered and channeled to the ATCase active site. ATCase then catalyzes the formation of carbamoyl-L-aspartate from L-aspartate and carbamoyl phosphate. In the last step, DHOase catalyzes the cyclization of carbamoyl aspartate to dihydroorotate.</text>
</comment>
<dbReference type="Gene3D" id="3.30.1490.20">
    <property type="entry name" value="ATP-grasp fold, A domain"/>
    <property type="match status" value="1"/>
</dbReference>
<comment type="subcellular location">
    <subcellularLocation>
        <location evidence="2">Cytoplasm</location>
    </subcellularLocation>
</comment>
<evidence type="ECO:0000313" key="34">
    <source>
        <dbReference type="EnsemblMetazoa" id="PHUM000420-PA"/>
    </source>
</evidence>
<keyword evidence="10 33" id="KW-0808">Transferase</keyword>
<dbReference type="Pfam" id="PF00117">
    <property type="entry name" value="GATase"/>
    <property type="match status" value="1"/>
</dbReference>
<dbReference type="PROSITE" id="PS00097">
    <property type="entry name" value="CARBAMOYLTRANSFERASE"/>
    <property type="match status" value="1"/>
</dbReference>
<dbReference type="Pfam" id="PF25596">
    <property type="entry name" value="CPSase_L_D1"/>
    <property type="match status" value="2"/>
</dbReference>
<evidence type="ECO:0000313" key="35">
    <source>
        <dbReference type="Proteomes" id="UP000009046"/>
    </source>
</evidence>
<keyword evidence="19" id="KW-0511">Multifunctional enzyme</keyword>
<dbReference type="SUPFAM" id="SSF51556">
    <property type="entry name" value="Metallo-dependent hydrolases"/>
    <property type="match status" value="1"/>
</dbReference>
<dbReference type="PROSITE" id="PS00482">
    <property type="entry name" value="DIHYDROOROTASE_1"/>
    <property type="match status" value="1"/>
</dbReference>
<comment type="cofactor">
    <cofactor evidence="1">
        <name>Zn(2+)</name>
        <dbReference type="ChEBI" id="CHEBI:29105"/>
    </cofactor>
</comment>
<dbReference type="Pfam" id="PF02787">
    <property type="entry name" value="CPSase_L_D3"/>
    <property type="match status" value="1"/>
</dbReference>
<dbReference type="InterPro" id="IPR011761">
    <property type="entry name" value="ATP-grasp"/>
</dbReference>
<evidence type="ECO:0000256" key="20">
    <source>
        <dbReference type="ARBA" id="ARBA00043968"/>
    </source>
</evidence>
<dbReference type="InterPro" id="IPR002082">
    <property type="entry name" value="Asp_carbamoyltransf"/>
</dbReference>
<dbReference type="EC" id="3.5.2.3" evidence="33"/>
<dbReference type="InterPro" id="IPR024403">
    <property type="entry name" value="DHOase_cat"/>
</dbReference>
<dbReference type="RefSeq" id="XP_002422558.1">
    <property type="nucleotide sequence ID" value="XM_002422513.1"/>
</dbReference>
<organism>
    <name type="scientific">Pediculus humanus subsp. corporis</name>
    <name type="common">Body louse</name>
    <dbReference type="NCBI Taxonomy" id="121224"/>
    <lineage>
        <taxon>Eukaryota</taxon>
        <taxon>Metazoa</taxon>
        <taxon>Ecdysozoa</taxon>
        <taxon>Arthropoda</taxon>
        <taxon>Hexapoda</taxon>
        <taxon>Insecta</taxon>
        <taxon>Pterygota</taxon>
        <taxon>Neoptera</taxon>
        <taxon>Paraneoptera</taxon>
        <taxon>Psocodea</taxon>
        <taxon>Troctomorpha</taxon>
        <taxon>Phthiraptera</taxon>
        <taxon>Anoplura</taxon>
        <taxon>Pediculidae</taxon>
        <taxon>Pediculus</taxon>
    </lineage>
</organism>
<dbReference type="EMBL" id="DS234986">
    <property type="protein sequence ID" value="EEB09820.1"/>
    <property type="molecule type" value="Genomic_DNA"/>
</dbReference>
<dbReference type="NCBIfam" id="TIGR01368">
    <property type="entry name" value="CPSaseIIsmall"/>
    <property type="match status" value="1"/>
</dbReference>
<keyword evidence="17" id="KW-0315">Glutamine amidotransferase</keyword>
<dbReference type="GO" id="GO:0006207">
    <property type="term" value="P:'de novo' pyrimidine nucleobase biosynthetic process"/>
    <property type="evidence" value="ECO:0007669"/>
    <property type="project" value="InterPro"/>
</dbReference>
<comment type="similarity">
    <text evidence="21">In the C-terminal section; belongs to the aspartate/ornithine carbamoyltransferase superfamily. ATCase family.</text>
</comment>
<evidence type="ECO:0000256" key="6">
    <source>
        <dbReference type="ARBA" id="ARBA00022490"/>
    </source>
</evidence>
<feature type="domain" description="ATP-grasp" evidence="31">
    <location>
        <begin position="1067"/>
        <end position="1261"/>
    </location>
</feature>
<dbReference type="SUPFAM" id="SSF52440">
    <property type="entry name" value="PreATP-grasp domain"/>
    <property type="match status" value="2"/>
</dbReference>
<dbReference type="FunFam" id="3.20.20.140:FF:000036">
    <property type="entry name" value="Carbamoyl-phosphate synthase large chain"/>
    <property type="match status" value="1"/>
</dbReference>
<dbReference type="Gene3D" id="3.30.470.20">
    <property type="entry name" value="ATP-grasp fold, B domain"/>
    <property type="match status" value="2"/>
</dbReference>
<dbReference type="NCBIfam" id="TIGR01369">
    <property type="entry name" value="CPSaseII_lrg"/>
    <property type="match status" value="1"/>
</dbReference>
<dbReference type="InterPro" id="IPR036914">
    <property type="entry name" value="MGS-like_dom_sf"/>
</dbReference>
<keyword evidence="15" id="KW-0862">Zinc</keyword>
<dbReference type="Pfam" id="PF02142">
    <property type="entry name" value="MGS"/>
    <property type="match status" value="1"/>
</dbReference>
<dbReference type="InterPro" id="IPR006131">
    <property type="entry name" value="Asp_carbamoyltransf_Asp/Orn-bd"/>
</dbReference>
<evidence type="ECO:0000256" key="7">
    <source>
        <dbReference type="ARBA" id="ARBA00022533"/>
    </source>
</evidence>
<dbReference type="FunFam" id="3.40.50.1380:FF:000005">
    <property type="entry name" value="CAD protein-like isoform X1"/>
    <property type="match status" value="1"/>
</dbReference>
<comment type="pathway">
    <text evidence="5">Pyrimidine metabolism; UMP biosynthesis via de novo pathway; (S)-dihydroorotate from bicarbonate: step 3/3.</text>
</comment>
<evidence type="ECO:0000256" key="30">
    <source>
        <dbReference type="PROSITE-ProRule" id="PRU00409"/>
    </source>
</evidence>
<comment type="similarity">
    <text evidence="22">In the N-terminal section; belongs to the CarA family.</text>
</comment>
<dbReference type="SUPFAM" id="SSF52335">
    <property type="entry name" value="Methylglyoxal synthase-like"/>
    <property type="match status" value="1"/>
</dbReference>
<dbReference type="InterPro" id="IPR035686">
    <property type="entry name" value="CPSase_GATase1"/>
</dbReference>
<dbReference type="PANTHER" id="PTHR11405">
    <property type="entry name" value="CARBAMOYLTRANSFERASE FAMILY MEMBER"/>
    <property type="match status" value="1"/>
</dbReference>
<dbReference type="GO" id="GO:0005524">
    <property type="term" value="F:ATP binding"/>
    <property type="evidence" value="ECO:0007669"/>
    <property type="project" value="UniProtKB-UniRule"/>
</dbReference>
<dbReference type="HAMAP" id="MF_01209">
    <property type="entry name" value="CPSase_S_chain"/>
    <property type="match status" value="1"/>
</dbReference>
<reference evidence="33" key="1">
    <citation type="submission" date="2007-04" db="EMBL/GenBank/DDBJ databases">
        <title>Annotation of Pediculus humanus corporis strain USDA.</title>
        <authorList>
            <person name="Kirkness E."/>
            <person name="Hannick L."/>
            <person name="Hass B."/>
            <person name="Bruggner R."/>
            <person name="Lawson D."/>
            <person name="Bidwell S."/>
            <person name="Joardar V."/>
            <person name="Caler E."/>
            <person name="Walenz B."/>
            <person name="Inman J."/>
            <person name="Schobel S."/>
            <person name="Galinsky K."/>
            <person name="Amedeo P."/>
            <person name="Strausberg R."/>
        </authorList>
    </citation>
    <scope>NUCLEOTIDE SEQUENCE</scope>
    <source>
        <strain evidence="33">USDA</strain>
    </source>
</reference>
<dbReference type="InterPro" id="IPR036480">
    <property type="entry name" value="CarbP_synth_ssu_N_sf"/>
</dbReference>
<dbReference type="InterPro" id="IPR032466">
    <property type="entry name" value="Metal_Hydrolase"/>
</dbReference>
<dbReference type="PRINTS" id="PR00101">
    <property type="entry name" value="ATCASE"/>
</dbReference>
<feature type="domain" description="ATP-grasp" evidence="31">
    <location>
        <begin position="537"/>
        <end position="729"/>
    </location>
</feature>
<dbReference type="NCBIfam" id="NF009455">
    <property type="entry name" value="PRK12815.1"/>
    <property type="match status" value="1"/>
</dbReference>
<dbReference type="InterPro" id="IPR036897">
    <property type="entry name" value="CarbamoylP_synth_lsu_oligo_sf"/>
</dbReference>
<dbReference type="Pfam" id="PF00988">
    <property type="entry name" value="CPSase_sm_chain"/>
    <property type="match status" value="1"/>
</dbReference>
<dbReference type="FunFam" id="1.10.1030.10:FF:000001">
    <property type="entry name" value="Carbamoyl-phosphate synthase large chain"/>
    <property type="match status" value="1"/>
</dbReference>
<dbReference type="GO" id="GO:0004359">
    <property type="term" value="F:glutaminase activity"/>
    <property type="evidence" value="ECO:0007669"/>
    <property type="project" value="UniProtKB-EC"/>
</dbReference>
<keyword evidence="9 33" id="KW-0436">Ligase</keyword>
<dbReference type="FunFam" id="3.40.50.1370:FF:000005">
    <property type="entry name" value="CAD protein-like isoform X1"/>
    <property type="match status" value="1"/>
</dbReference>
<dbReference type="GO" id="GO:0016597">
    <property type="term" value="F:amino acid binding"/>
    <property type="evidence" value="ECO:0007669"/>
    <property type="project" value="InterPro"/>
</dbReference>
<sequence>MCLKNQEIPGYVLLENGTFLRGYLFGADIEAHGEVEFRLKFYFNFLIVFQTGMVGYPESLTDPSYHSQILVLTYPLIGNYGVPELVNDKYGIPTKFESHRIWAAGLVVGEYCDTPSHWESVRSLSEWMKAEKIPGISGIDTRQLTKLLRENGSTLGKICIGLPPEDPLNLCLSMKDPNQENLVKEVSITHPKVYNEGGFPRICAVDCGLKNNQLRCFIKRGACVEVVPWNYKFDINNFDGLFLSNGPGNPEMCKEVINNLKSILNSHIVKPIFGICLGHQLLATAIGCNTYKMKYGNRGHNQPCIHGETRKCFMTSQNHGFAVDVTNLPKNWNILFTNANDCSNEGLVHSTLPYFSVQFHPEHTSGPEDLELLFDIFLDSVKAYKSGITVKPLKESITKIFSYTHHPLPRPKKVLLLGSGGLSIGQAGEFDYSGSQAIKALKEEKIQTVLINPNIATVQTSKGLADKVYFLPLECEYVEQVIRCERPDGILLTFGGQTALNCGVEMERAGIFEKYGVRILGTPIQSIIDTEDRKVFSEKIQQLGEKVAPSAAVYSVSEALEAAENLGYPVMARAAYSLGGLGSGFAHNEKELTLLAHQGLTYSKQLIIDKSLKGWKEVEYEVVRDSYDNCITVCNMENVDPLGIHTGESIVVAPSQTLTNKEYNMLRTTAINVIRHFGVIGECNIQYALSPNNETYYIIEVNARLSRSSALASKATGYPLAYVAAKLALDIALPDIKNSVTGGTTACFEPSLDYCVVKIPRWDLGKFSRVSTKIGSSMKSVGEVMAIGRKFEEAFQKAMRMMDENMLGFDPYLKAPSEEELEQPTDKRMFVLAAALKQGYSIDRLYELTKIDKWFLHKMKNIITLQNELETVSTGELTSDLLLKAKQFGFSDRQIACFIKSTEVAIRKTREEKKLTPFVKQIDTVAAEWPAATNYLYLTYNGFAHDLPFHGGYTMVLGSGVYRIGSSVEFDWCAVGCLRELSKLGKKTIMVNYNPETVSTDYDMCDRLYFEEISFEAVMDIYNIEDPEGIILCMGGQLPNNIAMDLYRQRARILGTSPERIDDAENRYKFSRLLDPGNYYITWKNLIDINSAIEFCETVGYPCLVRPSYVLSGAAMNVAHSAKDLEDFLKSAIEVSKDHPVVISKFLLEAKEIDVDAVACDGEVLCMAVSEHVENAGVHSGDATLMTPSQDINAQTLKSIESITCEIASALEITGPFNMQLIAKDNELKVIECNLRVSRSFPFVSKTLDHDFVAMATRVIVGETVEPVDVLRGCGKVGVKVPQFSFSRLAGADVMLGVEMASTGEVACFGENRYEAYLKAMMSTGFRIPEKSILLSIGSFKHKVELLPSMRALHMMGYKLYASMGTADFYTEQGVSVEPVQWTFENIGTRGELNHLSDYLAKKQFELVINLPMRNGGARRVSSFMTHGYKTRRLAVDYSIPLITDVKCAKLLVEALLKIGRAPPMKTHTDCLSSRQLVRFPGFIDVHVHLREPGASHKEDISSGTAAALAGGITLVCAMPNTNPSVTDHKSLELVKELAQKNARCDYALFLGASSENYNIIPELESQSAGLKMYLNDTFTTLKLNDLTVWLKHFDSWPKHSPLCVHAESQTTAAVLLLATLHNRPIHICHVARKEEIQIIRAAKEKGLPVTCEVCPHHLFLTDNDIQRIGEKKGRVKPVVGTLEDQQALWDNLKFIDVFATDHAPHTEEEKCQANAPPGFPGLETILPLLLNAVNEGRLTKEDLINKFYRNPKRIFNLPDQYNTYVEVDMDEEWVIPDYMPFSKSKWTPFAGMKVKGAVHRVILRGETAYVDGKVLVPPGFGLDVKGLQYRKVNHDQLIEGHRKFHFDGMSSCKLETPAMLDELKSKDLGRSLDGTTKLSVDVHFSTSPKNIMEFGGGDAKPQYQQYLSPSLSHDLNRSKSVSNPNLYGPHLLSSSSVGQSSSHNLAGQHILSVDTFTKDKLNDLFNLARSYRFLVLKERPLSHVLKGKIMAAVFYEVSTRTNCSFSAAMQRLGGTVIHMDSVSSSVKKGESLEDSITVMASYSDVVVLRHPEPGAVGKAAATCRKPLINAGDGVGEHPTQALLDVFTIREEIGTVNGLTITMVGDLKNGRTVHSLARLLTLYNVQLKYVSPPGLGMPEEVMNYVGEKGIRQEQLQSLESVLPDTDVLYMTRIQKERFNSEKEYEEACGKFIVTPQLMTKAKRKMVVLHPLPRVFEISPEFDTDPRACYFRQAEYGMYVRMALLAMVLGRS</sequence>
<dbReference type="FunCoup" id="E0V8W4">
    <property type="interactions" value="1661"/>
</dbReference>
<dbReference type="GO" id="GO:0005951">
    <property type="term" value="C:carbamoyl-phosphate synthase complex"/>
    <property type="evidence" value="ECO:0007669"/>
    <property type="project" value="TreeGrafter"/>
</dbReference>
<evidence type="ECO:0000256" key="22">
    <source>
        <dbReference type="ARBA" id="ARBA00043984"/>
    </source>
</evidence>
<dbReference type="InterPro" id="IPR005483">
    <property type="entry name" value="CPSase_dom"/>
</dbReference>
<dbReference type="VEuPathDB" id="VectorBase:PHUM000420"/>
<evidence type="ECO:0000256" key="16">
    <source>
        <dbReference type="ARBA" id="ARBA00022840"/>
    </source>
</evidence>
<dbReference type="NCBIfam" id="TIGR00670">
    <property type="entry name" value="asp_carb_tr"/>
    <property type="match status" value="1"/>
</dbReference>
<dbReference type="HAMAP" id="MF_00001">
    <property type="entry name" value="Asp_carb_tr"/>
    <property type="match status" value="1"/>
</dbReference>